<dbReference type="PANTHER" id="PTHR43744">
    <property type="entry name" value="ABC TRANSPORTER PERMEASE PROTEIN MG189-RELATED-RELATED"/>
    <property type="match status" value="1"/>
</dbReference>
<dbReference type="SUPFAM" id="SSF161098">
    <property type="entry name" value="MetI-like"/>
    <property type="match status" value="1"/>
</dbReference>
<keyword evidence="3" id="KW-1003">Cell membrane</keyword>
<keyword evidence="10" id="KW-1185">Reference proteome</keyword>
<name>A0A2S0KNW5_9FIRM</name>
<evidence type="ECO:0000256" key="2">
    <source>
        <dbReference type="ARBA" id="ARBA00022448"/>
    </source>
</evidence>
<dbReference type="PANTHER" id="PTHR43744:SF12">
    <property type="entry name" value="ABC TRANSPORTER PERMEASE PROTEIN MG189-RELATED"/>
    <property type="match status" value="1"/>
</dbReference>
<dbReference type="KEGG" id="fsa:C5Q98_05675"/>
<accession>A0A2S0KNW5</accession>
<feature type="transmembrane region" description="Helical" evidence="7">
    <location>
        <begin position="193"/>
        <end position="218"/>
    </location>
</feature>
<dbReference type="GO" id="GO:0005886">
    <property type="term" value="C:plasma membrane"/>
    <property type="evidence" value="ECO:0007669"/>
    <property type="project" value="UniProtKB-SubCell"/>
</dbReference>
<keyword evidence="5 7" id="KW-1133">Transmembrane helix</keyword>
<protein>
    <submittedName>
        <fullName evidence="9">Sugar ABC transporter permease</fullName>
    </submittedName>
</protein>
<dbReference type="InterPro" id="IPR035906">
    <property type="entry name" value="MetI-like_sf"/>
</dbReference>
<sequence>MKTSKTTKVIFFIIAAIVSITFIFPFVWMMLTAVKPEPEVMTFPPKILPSEWKWHNFVDAWNSQAFGLYTFNSLLISFFNILGQVISGSLAAYAFAKFDFKGKTFFFMLLLGTMMLPWDVTVIPQYMQFNMLGWIDTLKPLIVPALFGSAYYIYLMRQYVEQVSNDFSEAAKIDGANEWQIYSEIYMPMMKPVIALVAVQTFVTCWNDYLGPLVFLNSRSKYTLALGLASFKGVHETAIVPTMCIAVVMCAVPIAIYLLGQAQMVEGITAGGVKG</sequence>
<proteinExistence type="inferred from homology"/>
<feature type="transmembrane region" description="Helical" evidence="7">
    <location>
        <begin position="9"/>
        <end position="31"/>
    </location>
</feature>
<feature type="transmembrane region" description="Helical" evidence="7">
    <location>
        <begin position="238"/>
        <end position="259"/>
    </location>
</feature>
<keyword evidence="2 7" id="KW-0813">Transport</keyword>
<gene>
    <name evidence="9" type="ORF">C5Q98_05675</name>
</gene>
<feature type="domain" description="ABC transmembrane type-1" evidence="8">
    <location>
        <begin position="70"/>
        <end position="260"/>
    </location>
</feature>
<dbReference type="InterPro" id="IPR000515">
    <property type="entry name" value="MetI-like"/>
</dbReference>
<evidence type="ECO:0000256" key="5">
    <source>
        <dbReference type="ARBA" id="ARBA00022989"/>
    </source>
</evidence>
<feature type="transmembrane region" description="Helical" evidence="7">
    <location>
        <begin position="138"/>
        <end position="155"/>
    </location>
</feature>
<evidence type="ECO:0000256" key="4">
    <source>
        <dbReference type="ARBA" id="ARBA00022692"/>
    </source>
</evidence>
<dbReference type="AlphaFoldDB" id="A0A2S0KNW5"/>
<dbReference type="GO" id="GO:0055085">
    <property type="term" value="P:transmembrane transport"/>
    <property type="evidence" value="ECO:0007669"/>
    <property type="project" value="InterPro"/>
</dbReference>
<evidence type="ECO:0000256" key="1">
    <source>
        <dbReference type="ARBA" id="ARBA00004651"/>
    </source>
</evidence>
<dbReference type="EMBL" id="CP027226">
    <property type="protein sequence ID" value="AVM42732.1"/>
    <property type="molecule type" value="Genomic_DNA"/>
</dbReference>
<evidence type="ECO:0000313" key="10">
    <source>
        <dbReference type="Proteomes" id="UP000237947"/>
    </source>
</evidence>
<dbReference type="Proteomes" id="UP000237947">
    <property type="component" value="Chromosome"/>
</dbReference>
<dbReference type="CDD" id="cd06261">
    <property type="entry name" value="TM_PBP2"/>
    <property type="match status" value="1"/>
</dbReference>
<keyword evidence="6 7" id="KW-0472">Membrane</keyword>
<evidence type="ECO:0000256" key="7">
    <source>
        <dbReference type="RuleBase" id="RU363032"/>
    </source>
</evidence>
<evidence type="ECO:0000256" key="3">
    <source>
        <dbReference type="ARBA" id="ARBA00022475"/>
    </source>
</evidence>
<dbReference type="OrthoDB" id="9787837at2"/>
<dbReference type="Pfam" id="PF00528">
    <property type="entry name" value="BPD_transp_1"/>
    <property type="match status" value="1"/>
</dbReference>
<organism evidence="9 10">
    <name type="scientific">Fastidiosipila sanguinis</name>
    <dbReference type="NCBI Taxonomy" id="236753"/>
    <lineage>
        <taxon>Bacteria</taxon>
        <taxon>Bacillati</taxon>
        <taxon>Bacillota</taxon>
        <taxon>Clostridia</taxon>
        <taxon>Eubacteriales</taxon>
        <taxon>Oscillospiraceae</taxon>
        <taxon>Fastidiosipila</taxon>
    </lineage>
</organism>
<dbReference type="PROSITE" id="PS50928">
    <property type="entry name" value="ABC_TM1"/>
    <property type="match status" value="1"/>
</dbReference>
<feature type="transmembrane region" description="Helical" evidence="7">
    <location>
        <begin position="71"/>
        <end position="93"/>
    </location>
</feature>
<comment type="similarity">
    <text evidence="7">Belongs to the binding-protein-dependent transport system permease family.</text>
</comment>
<evidence type="ECO:0000256" key="6">
    <source>
        <dbReference type="ARBA" id="ARBA00023136"/>
    </source>
</evidence>
<evidence type="ECO:0000313" key="9">
    <source>
        <dbReference type="EMBL" id="AVM42732.1"/>
    </source>
</evidence>
<reference evidence="10" key="1">
    <citation type="submission" date="2018-02" db="EMBL/GenBank/DDBJ databases">
        <authorList>
            <person name="Holder M.E."/>
            <person name="Ajami N.J."/>
            <person name="Petrosino J.F."/>
        </authorList>
    </citation>
    <scope>NUCLEOTIDE SEQUENCE [LARGE SCALE GENOMIC DNA]</scope>
    <source>
        <strain evidence="10">CCUG 47711</strain>
    </source>
</reference>
<feature type="transmembrane region" description="Helical" evidence="7">
    <location>
        <begin position="105"/>
        <end position="126"/>
    </location>
</feature>
<comment type="subcellular location">
    <subcellularLocation>
        <location evidence="1 7">Cell membrane</location>
        <topology evidence="1 7">Multi-pass membrane protein</topology>
    </subcellularLocation>
</comment>
<dbReference type="Gene3D" id="1.10.3720.10">
    <property type="entry name" value="MetI-like"/>
    <property type="match status" value="1"/>
</dbReference>
<dbReference type="RefSeq" id="WP_106012684.1">
    <property type="nucleotide sequence ID" value="NZ_CP027226.1"/>
</dbReference>
<keyword evidence="4 7" id="KW-0812">Transmembrane</keyword>
<evidence type="ECO:0000259" key="8">
    <source>
        <dbReference type="PROSITE" id="PS50928"/>
    </source>
</evidence>